<name>A0A8T1P9I9_CARIL</name>
<comment type="caution">
    <text evidence="1">The sequence shown here is derived from an EMBL/GenBank/DDBJ whole genome shotgun (WGS) entry which is preliminary data.</text>
</comment>
<dbReference type="Proteomes" id="UP000811609">
    <property type="component" value="Chromosome 10"/>
</dbReference>
<evidence type="ECO:0000313" key="1">
    <source>
        <dbReference type="EMBL" id="KAG6638374.1"/>
    </source>
</evidence>
<evidence type="ECO:0000313" key="2">
    <source>
        <dbReference type="Proteomes" id="UP000811609"/>
    </source>
</evidence>
<reference evidence="1" key="1">
    <citation type="submission" date="2020-12" db="EMBL/GenBank/DDBJ databases">
        <title>WGS assembly of Carya illinoinensis cv. Pawnee.</title>
        <authorList>
            <person name="Platts A."/>
            <person name="Shu S."/>
            <person name="Wright S."/>
            <person name="Barry K."/>
            <person name="Edger P."/>
            <person name="Pires J.C."/>
            <person name="Schmutz J."/>
        </authorList>
    </citation>
    <scope>NUCLEOTIDE SEQUENCE</scope>
    <source>
        <tissue evidence="1">Leaf</tissue>
    </source>
</reference>
<dbReference type="AlphaFoldDB" id="A0A8T1P9I9"/>
<organism evidence="1 2">
    <name type="scientific">Carya illinoinensis</name>
    <name type="common">Pecan</name>
    <dbReference type="NCBI Taxonomy" id="32201"/>
    <lineage>
        <taxon>Eukaryota</taxon>
        <taxon>Viridiplantae</taxon>
        <taxon>Streptophyta</taxon>
        <taxon>Embryophyta</taxon>
        <taxon>Tracheophyta</taxon>
        <taxon>Spermatophyta</taxon>
        <taxon>Magnoliopsida</taxon>
        <taxon>eudicotyledons</taxon>
        <taxon>Gunneridae</taxon>
        <taxon>Pentapetalae</taxon>
        <taxon>rosids</taxon>
        <taxon>fabids</taxon>
        <taxon>Fagales</taxon>
        <taxon>Juglandaceae</taxon>
        <taxon>Carya</taxon>
    </lineage>
</organism>
<proteinExistence type="predicted"/>
<protein>
    <submittedName>
        <fullName evidence="1">Uncharacterized protein</fullName>
    </submittedName>
</protein>
<gene>
    <name evidence="1" type="ORF">CIPAW_10G030800</name>
</gene>
<accession>A0A8T1P9I9</accession>
<keyword evidence="2" id="KW-1185">Reference proteome</keyword>
<dbReference type="EMBL" id="CM031818">
    <property type="protein sequence ID" value="KAG6638374.1"/>
    <property type="molecule type" value="Genomic_DNA"/>
</dbReference>
<sequence length="112" mass="12091">MEPALCRSLNLKPTHCSPISTELPKPMSRSSHSHRLSCLNRLRSENWSALIMPCASYKPKSEAQHLGTQLIGPLVKGFFGFAAAATTLVSVCCDSPALAQPITVAFPVSRAR</sequence>